<keyword evidence="1" id="KW-1133">Transmembrane helix</keyword>
<keyword evidence="3" id="KW-1185">Reference proteome</keyword>
<evidence type="ECO:0000313" key="2">
    <source>
        <dbReference type="EMBL" id="MFC5023936.1"/>
    </source>
</evidence>
<dbReference type="RefSeq" id="WP_345687025.1">
    <property type="nucleotide sequence ID" value="NZ_BAABIT010000001.1"/>
</dbReference>
<protein>
    <submittedName>
        <fullName evidence="2">Uncharacterized protein</fullName>
    </submittedName>
</protein>
<dbReference type="Proteomes" id="UP001595829">
    <property type="component" value="Unassembled WGS sequence"/>
</dbReference>
<keyword evidence="1" id="KW-0812">Transmembrane</keyword>
<comment type="caution">
    <text evidence="2">The sequence shown here is derived from an EMBL/GenBank/DDBJ whole genome shotgun (WGS) entry which is preliminary data.</text>
</comment>
<proteinExistence type="predicted"/>
<reference evidence="3" key="1">
    <citation type="journal article" date="2019" name="Int. J. Syst. Evol. Microbiol.">
        <title>The Global Catalogue of Microorganisms (GCM) 10K type strain sequencing project: providing services to taxonomists for standard genome sequencing and annotation.</title>
        <authorList>
            <consortium name="The Broad Institute Genomics Platform"/>
            <consortium name="The Broad Institute Genome Sequencing Center for Infectious Disease"/>
            <person name="Wu L."/>
            <person name="Ma J."/>
        </authorList>
    </citation>
    <scope>NUCLEOTIDE SEQUENCE [LARGE SCALE GENOMIC DNA]</scope>
    <source>
        <strain evidence="3">CGMCC 4.1648</strain>
    </source>
</reference>
<keyword evidence="1" id="KW-0472">Membrane</keyword>
<sequence>MFIAAGPAGFFGLVSLIGAAMWLSTERYEDALVGTLRGVGLVGGTMAVGALLGAATGGVLLLAPEWLAARAPLRGLLAGAVASVFFLPETLVVAVATDLGYLPTLLIVLCTPVVGLVAAVHSGDLLGRTRHHPWLWPRSSA</sequence>
<organism evidence="2 3">
    <name type="scientific">Streptomyces coeruleoprunus</name>
    <dbReference type="NCBI Taxonomy" id="285563"/>
    <lineage>
        <taxon>Bacteria</taxon>
        <taxon>Bacillati</taxon>
        <taxon>Actinomycetota</taxon>
        <taxon>Actinomycetes</taxon>
        <taxon>Kitasatosporales</taxon>
        <taxon>Streptomycetaceae</taxon>
        <taxon>Streptomyces</taxon>
    </lineage>
</organism>
<gene>
    <name evidence="2" type="ORF">ACFPM3_17515</name>
</gene>
<evidence type="ECO:0000313" key="3">
    <source>
        <dbReference type="Proteomes" id="UP001595829"/>
    </source>
</evidence>
<evidence type="ECO:0000256" key="1">
    <source>
        <dbReference type="SAM" id="Phobius"/>
    </source>
</evidence>
<feature type="transmembrane region" description="Helical" evidence="1">
    <location>
        <begin position="75"/>
        <end position="95"/>
    </location>
</feature>
<feature type="transmembrane region" description="Helical" evidence="1">
    <location>
        <begin position="43"/>
        <end position="63"/>
    </location>
</feature>
<name>A0ABV9XF93_9ACTN</name>
<feature type="transmembrane region" description="Helical" evidence="1">
    <location>
        <begin position="101"/>
        <end position="120"/>
    </location>
</feature>
<dbReference type="EMBL" id="JBHSJD010000013">
    <property type="protein sequence ID" value="MFC5023936.1"/>
    <property type="molecule type" value="Genomic_DNA"/>
</dbReference>
<accession>A0ABV9XF93</accession>